<dbReference type="PIRSF" id="PIRSF036758">
    <property type="entry name" value="Aden_M_ParB"/>
    <property type="match status" value="1"/>
</dbReference>
<keyword evidence="1" id="KW-0489">Methyltransferase</keyword>
<dbReference type="InterPro" id="IPR001091">
    <property type="entry name" value="RM_Methyltransferase"/>
</dbReference>
<keyword evidence="2" id="KW-0808">Transferase</keyword>
<dbReference type="InterPro" id="IPR015840">
    <property type="entry name" value="DNA_MeTrfase_ParB"/>
</dbReference>
<dbReference type="SUPFAM" id="SSF110849">
    <property type="entry name" value="ParB/Sulfiredoxin"/>
    <property type="match status" value="1"/>
</dbReference>
<accession>A0A0F9FIF9</accession>
<dbReference type="GO" id="GO:0003677">
    <property type="term" value="F:DNA binding"/>
    <property type="evidence" value="ECO:0007669"/>
    <property type="project" value="InterPro"/>
</dbReference>
<dbReference type="InterPro" id="IPR029063">
    <property type="entry name" value="SAM-dependent_MTases_sf"/>
</dbReference>
<dbReference type="SUPFAM" id="SSF53335">
    <property type="entry name" value="S-adenosyl-L-methionine-dependent methyltransferases"/>
    <property type="match status" value="1"/>
</dbReference>
<dbReference type="GO" id="GO:0032259">
    <property type="term" value="P:methylation"/>
    <property type="evidence" value="ECO:0007669"/>
    <property type="project" value="UniProtKB-KW"/>
</dbReference>
<dbReference type="InterPro" id="IPR002941">
    <property type="entry name" value="DNA_methylase_N4/N6"/>
</dbReference>
<reference evidence="4" key="1">
    <citation type="journal article" date="2015" name="Nature">
        <title>Complex archaea that bridge the gap between prokaryotes and eukaryotes.</title>
        <authorList>
            <person name="Spang A."/>
            <person name="Saw J.H."/>
            <person name="Jorgensen S.L."/>
            <person name="Zaremba-Niedzwiedzka K."/>
            <person name="Martijn J."/>
            <person name="Lind A.E."/>
            <person name="van Eijk R."/>
            <person name="Schleper C."/>
            <person name="Guy L."/>
            <person name="Ettema T.J."/>
        </authorList>
    </citation>
    <scope>NUCLEOTIDE SEQUENCE</scope>
</reference>
<dbReference type="EMBL" id="LAZR01021226">
    <property type="protein sequence ID" value="KKL86058.1"/>
    <property type="molecule type" value="Genomic_DNA"/>
</dbReference>
<feature type="domain" description="DNA methylase N-4/N-6" evidence="3">
    <location>
        <begin position="229"/>
        <end position="415"/>
    </location>
</feature>
<gene>
    <name evidence="4" type="ORF">LCGC14_1948540</name>
</gene>
<proteinExistence type="predicted"/>
<organism evidence="4">
    <name type="scientific">marine sediment metagenome</name>
    <dbReference type="NCBI Taxonomy" id="412755"/>
    <lineage>
        <taxon>unclassified sequences</taxon>
        <taxon>metagenomes</taxon>
        <taxon>ecological metagenomes</taxon>
    </lineage>
</organism>
<dbReference type="PRINTS" id="PR00508">
    <property type="entry name" value="S21N4MTFRASE"/>
</dbReference>
<evidence type="ECO:0000313" key="4">
    <source>
        <dbReference type="EMBL" id="KKL86058.1"/>
    </source>
</evidence>
<dbReference type="InterPro" id="IPR036086">
    <property type="entry name" value="ParB/Sulfiredoxin_sf"/>
</dbReference>
<evidence type="ECO:0000259" key="3">
    <source>
        <dbReference type="Pfam" id="PF01555"/>
    </source>
</evidence>
<dbReference type="GO" id="GO:0008170">
    <property type="term" value="F:N-methyltransferase activity"/>
    <property type="evidence" value="ECO:0007669"/>
    <property type="project" value="InterPro"/>
</dbReference>
<dbReference type="Gene3D" id="3.40.50.150">
    <property type="entry name" value="Vaccinia Virus protein VP39"/>
    <property type="match status" value="1"/>
</dbReference>
<name>A0A0F9FIF9_9ZZZZ</name>
<evidence type="ECO:0000256" key="1">
    <source>
        <dbReference type="ARBA" id="ARBA00022603"/>
    </source>
</evidence>
<comment type="caution">
    <text evidence="4">The sequence shown here is derived from an EMBL/GenBank/DDBJ whole genome shotgun (WGS) entry which is preliminary data.</text>
</comment>
<protein>
    <recommendedName>
        <fullName evidence="3">DNA methylase N-4/N-6 domain-containing protein</fullName>
    </recommendedName>
</protein>
<dbReference type="AlphaFoldDB" id="A0A0F9FIF9"/>
<dbReference type="Pfam" id="PF01555">
    <property type="entry name" value="N6_N4_Mtase"/>
    <property type="match status" value="1"/>
</dbReference>
<evidence type="ECO:0000256" key="2">
    <source>
        <dbReference type="ARBA" id="ARBA00022679"/>
    </source>
</evidence>
<sequence length="416" mass="45547">MSDKSSENGKITLRYVPLSELQLWDRNAKRHDIGALVASIERHGFQDPPKYSAALNDGAGGIVEGNGRGEALAMMKGQGDGPPLGVVAQDDDWLVPVLFGNDFASQRRAEAYAMDHNNLVLSGGDFTAFDMANLWDEDEYKALLTDLAQADELPVSVSGDDLDALLAGLGVDEPGKETPPAVDRAAELQAQYGTELGQIWTLGEHRLAVGDCTDKGVVEAVLQGETPLLMVTDPPYGVSYNPEWRAQNAHHVGRLRGNTLKSYGQVSGDDNCDWGNAYHLFKGDVVYVWYAAQHVIQVAINLEAAGFVIRSQIIWRKPNFVISRGDYHYQHEPCWYAVRKGKSGNWQGDRTQSTVWDIASLQPMGRSQDPLDERTGHGTQKPVECMARPIRNNSAVGDSIYDPFLGSGTTMIACEN</sequence>
<feature type="non-terminal residue" evidence="4">
    <location>
        <position position="416"/>
    </location>
</feature>